<dbReference type="Gene3D" id="3.30.450.20">
    <property type="entry name" value="PAS domain"/>
    <property type="match status" value="1"/>
</dbReference>
<keyword evidence="4" id="KW-0808">Transferase</keyword>
<dbReference type="Pfam" id="PF02518">
    <property type="entry name" value="HATPase_c"/>
    <property type="match status" value="1"/>
</dbReference>
<evidence type="ECO:0000256" key="9">
    <source>
        <dbReference type="SAM" id="Phobius"/>
    </source>
</evidence>
<dbReference type="SUPFAM" id="SSF55874">
    <property type="entry name" value="ATPase domain of HSP90 chaperone/DNA topoisomerase II/histidine kinase"/>
    <property type="match status" value="1"/>
</dbReference>
<evidence type="ECO:0000313" key="11">
    <source>
        <dbReference type="EMBL" id="PKK91458.1"/>
    </source>
</evidence>
<dbReference type="EMBL" id="PGXC01000003">
    <property type="protein sequence ID" value="PKK91458.1"/>
    <property type="molecule type" value="Genomic_DNA"/>
</dbReference>
<dbReference type="InterPro" id="IPR036097">
    <property type="entry name" value="HisK_dim/P_sf"/>
</dbReference>
<keyword evidence="8" id="KW-0902">Two-component regulatory system</keyword>
<dbReference type="Gene3D" id="3.30.565.10">
    <property type="entry name" value="Histidine kinase-like ATPase, C-terminal domain"/>
    <property type="match status" value="1"/>
</dbReference>
<dbReference type="InterPro" id="IPR003661">
    <property type="entry name" value="HisK_dim/P_dom"/>
</dbReference>
<keyword evidence="7" id="KW-0067">ATP-binding</keyword>
<dbReference type="SUPFAM" id="SSF55781">
    <property type="entry name" value="GAF domain-like"/>
    <property type="match status" value="1"/>
</dbReference>
<evidence type="ECO:0000256" key="1">
    <source>
        <dbReference type="ARBA" id="ARBA00000085"/>
    </source>
</evidence>
<dbReference type="CDD" id="cd00082">
    <property type="entry name" value="HisKA"/>
    <property type="match status" value="1"/>
</dbReference>
<sequence>MSLKSGKGILVAAAFISVACLVQGIHIQLLLAASVLLYLLFRVNPSLPWYLIELVMIMFTLMLKRGALITSGSAYAHSGTWHGLGSPANLMGPANEFMLFYLMAWAEECRLDGNWTAHWITIPVSLFAVIYPEGGISLLPFVILGVVAGELIHRLKRAEKITSLVSSISGKREKQTQEHPFFPMIPARGDTEIFDGEDSLASALLDAAGRINRKTSGPGSIKRTVYGFISDAMTIFNFDAAGFWVFEDDGSLSFFMSRVRGSGDEHRIRMESEGQNNLSSLLPSMETCLKNGPESAQFAELRIGETGDLWFIPIVEGDRRIGVFQAETQGQIDPAAMTLLRGLLGHLSVGILNLRLAEGVSKISSELAQREFDFATLNLFSRIAGRSEDLDRILDLSVELLMRVATFPAAGVVVIRDGQIGIRRFRGSGDIPELLEKLFIENWPFAIPDPGVFADIDLPISDAHDALTGFRAVGCCQKVKGGETALFLIPCEAGQPNSRQRNFMDMLLRQVASVLETMTTLSGLEKKVRLLRLIYAVCDSIAGTSSMGDRMSSISEVLREFLGVDGCAIVIPDGVGRVIPYPSRGMETIVENPDFSSELLFSDPVKSPDMVKDIPGGVFQFRCGPGMEAIQAVRLVYGEEAMGYLVIRGGGSLFDMLERDFEVVRAVGVLTGLIAATYRMHSQVARLKGFLHSVLDSVKEAILVVDSSGRIAAINAPARGMFSLFGSRGRFRSFSGGHFFPETDQFSDQFIDLSELLDEHPAIGEMVLENGQPAWNRFGGIGDGGLDRIVESRGQILDIHADAMEFSDRGRCMILTMRDITERQKMEGELKRIERLAALGEMAAGIAHEIRNPLGGMKVITSFLLSSFDEEDERRDMVETVISGIGDLNRKIGELLSFARPESPAMEVVNLHEVLNHSLEVYRAEAEDLGITIDYRGHCQCNRQSDGSEGELQEIECSGNHSMAGETESVEVPVMVWTDQGKLSQVIGNIVRNSFQAMGRGGIIRIWIQPCENQVNLIIADNGPGMNGETLARAMNPFFTTKADGTGLGLAISSKIMESMEAGIAIESAEGEGASVVLTLPRTDVENGKSHAGGEVSE</sequence>
<evidence type="ECO:0000256" key="8">
    <source>
        <dbReference type="ARBA" id="ARBA00023012"/>
    </source>
</evidence>
<feature type="domain" description="Histidine kinase" evidence="10">
    <location>
        <begin position="845"/>
        <end position="1084"/>
    </location>
</feature>
<keyword evidence="9" id="KW-0472">Membrane</keyword>
<feature type="transmembrane region" description="Helical" evidence="9">
    <location>
        <begin position="12"/>
        <end position="41"/>
    </location>
</feature>
<dbReference type="GO" id="GO:0005524">
    <property type="term" value="F:ATP binding"/>
    <property type="evidence" value="ECO:0007669"/>
    <property type="project" value="UniProtKB-KW"/>
</dbReference>
<evidence type="ECO:0000256" key="5">
    <source>
        <dbReference type="ARBA" id="ARBA00022741"/>
    </source>
</evidence>
<keyword evidence="3" id="KW-0597">Phosphoprotein</keyword>
<dbReference type="Gene3D" id="1.10.287.130">
    <property type="match status" value="1"/>
</dbReference>
<dbReference type="InterPro" id="IPR004358">
    <property type="entry name" value="Sig_transdc_His_kin-like_C"/>
</dbReference>
<dbReference type="PROSITE" id="PS50109">
    <property type="entry name" value="HIS_KIN"/>
    <property type="match status" value="1"/>
</dbReference>
<dbReference type="EC" id="2.7.13.3" evidence="2"/>
<keyword evidence="6" id="KW-0418">Kinase</keyword>
<dbReference type="PROSITE" id="PS51257">
    <property type="entry name" value="PROKAR_LIPOPROTEIN"/>
    <property type="match status" value="1"/>
</dbReference>
<dbReference type="PANTHER" id="PTHR43065">
    <property type="entry name" value="SENSOR HISTIDINE KINASE"/>
    <property type="match status" value="1"/>
</dbReference>
<dbReference type="InterPro" id="IPR003594">
    <property type="entry name" value="HATPase_dom"/>
</dbReference>
<evidence type="ECO:0000256" key="2">
    <source>
        <dbReference type="ARBA" id="ARBA00012438"/>
    </source>
</evidence>
<dbReference type="InterPro" id="IPR036890">
    <property type="entry name" value="HATPase_C_sf"/>
</dbReference>
<comment type="catalytic activity">
    <reaction evidence="1">
        <text>ATP + protein L-histidine = ADP + protein N-phospho-L-histidine.</text>
        <dbReference type="EC" id="2.7.13.3"/>
    </reaction>
</comment>
<dbReference type="InterPro" id="IPR005467">
    <property type="entry name" value="His_kinase_dom"/>
</dbReference>
<dbReference type="AlphaFoldDB" id="A0A2N1PSY6"/>
<organism evidence="11 12">
    <name type="scientific">Candidatus Wallbacteria bacterium HGW-Wallbacteria-1</name>
    <dbReference type="NCBI Taxonomy" id="2013854"/>
    <lineage>
        <taxon>Bacteria</taxon>
        <taxon>Candidatus Walliibacteriota</taxon>
    </lineage>
</organism>
<evidence type="ECO:0000259" key="10">
    <source>
        <dbReference type="PROSITE" id="PS50109"/>
    </source>
</evidence>
<evidence type="ECO:0000256" key="4">
    <source>
        <dbReference type="ARBA" id="ARBA00022679"/>
    </source>
</evidence>
<comment type="caution">
    <text evidence="11">The sequence shown here is derived from an EMBL/GenBank/DDBJ whole genome shotgun (WGS) entry which is preliminary data.</text>
</comment>
<reference evidence="11 12" key="1">
    <citation type="journal article" date="2017" name="ISME J.">
        <title>Potential for microbial H2 and metal transformations associated with novel bacteria and archaea in deep terrestrial subsurface sediments.</title>
        <authorList>
            <person name="Hernsdorf A.W."/>
            <person name="Amano Y."/>
            <person name="Miyakawa K."/>
            <person name="Ise K."/>
            <person name="Suzuki Y."/>
            <person name="Anantharaman K."/>
            <person name="Probst A."/>
            <person name="Burstein D."/>
            <person name="Thomas B.C."/>
            <person name="Banfield J.F."/>
        </authorList>
    </citation>
    <scope>NUCLEOTIDE SEQUENCE [LARGE SCALE GENOMIC DNA]</scope>
    <source>
        <strain evidence="11">HGW-Wallbacteria-1</strain>
    </source>
</reference>
<dbReference type="GO" id="GO:0000155">
    <property type="term" value="F:phosphorelay sensor kinase activity"/>
    <property type="evidence" value="ECO:0007669"/>
    <property type="project" value="InterPro"/>
</dbReference>
<dbReference type="PRINTS" id="PR00344">
    <property type="entry name" value="BCTRLSENSOR"/>
</dbReference>
<dbReference type="SMART" id="SM00387">
    <property type="entry name" value="HATPase_c"/>
    <property type="match status" value="1"/>
</dbReference>
<gene>
    <name evidence="11" type="ORF">CVV64_06800</name>
</gene>
<dbReference type="SMART" id="SM00388">
    <property type="entry name" value="HisKA"/>
    <property type="match status" value="1"/>
</dbReference>
<evidence type="ECO:0000256" key="3">
    <source>
        <dbReference type="ARBA" id="ARBA00022553"/>
    </source>
</evidence>
<dbReference type="PANTHER" id="PTHR43065:SF10">
    <property type="entry name" value="PEROXIDE STRESS-ACTIVATED HISTIDINE KINASE MAK3"/>
    <property type="match status" value="1"/>
</dbReference>
<evidence type="ECO:0000256" key="7">
    <source>
        <dbReference type="ARBA" id="ARBA00022840"/>
    </source>
</evidence>
<protein>
    <recommendedName>
        <fullName evidence="2">histidine kinase</fullName>
        <ecNumber evidence="2">2.7.13.3</ecNumber>
    </recommendedName>
</protein>
<dbReference type="Pfam" id="PF00512">
    <property type="entry name" value="HisKA"/>
    <property type="match status" value="1"/>
</dbReference>
<keyword evidence="5" id="KW-0547">Nucleotide-binding</keyword>
<keyword evidence="9" id="KW-1133">Transmembrane helix</keyword>
<evidence type="ECO:0000313" key="12">
    <source>
        <dbReference type="Proteomes" id="UP000233256"/>
    </source>
</evidence>
<keyword evidence="9" id="KW-0812">Transmembrane</keyword>
<proteinExistence type="predicted"/>
<name>A0A2N1PSY6_9BACT</name>
<evidence type="ECO:0000256" key="6">
    <source>
        <dbReference type="ARBA" id="ARBA00022777"/>
    </source>
</evidence>
<dbReference type="SUPFAM" id="SSF47384">
    <property type="entry name" value="Homodimeric domain of signal transducing histidine kinase"/>
    <property type="match status" value="1"/>
</dbReference>
<accession>A0A2N1PSY6</accession>
<feature type="transmembrane region" description="Helical" evidence="9">
    <location>
        <begin position="47"/>
        <end position="63"/>
    </location>
</feature>
<dbReference type="Proteomes" id="UP000233256">
    <property type="component" value="Unassembled WGS sequence"/>
</dbReference>